<protein>
    <submittedName>
        <fullName evidence="1">Uncharacterized protein</fullName>
    </submittedName>
</protein>
<dbReference type="EMBL" id="JAPDPJ010000001">
    <property type="protein sequence ID" value="MCW3784908.1"/>
    <property type="molecule type" value="Genomic_DNA"/>
</dbReference>
<reference evidence="1" key="1">
    <citation type="submission" date="2022-10" db="EMBL/GenBank/DDBJ databases">
        <authorList>
            <person name="Yu W.X."/>
        </authorList>
    </citation>
    <scope>NUCLEOTIDE SEQUENCE</scope>
    <source>
        <strain evidence="1">AAT</strain>
    </source>
</reference>
<accession>A0AAE3SEC3</accession>
<name>A0AAE3SEC3_9BACT</name>
<dbReference type="AlphaFoldDB" id="A0AAE3SEC3"/>
<dbReference type="RefSeq" id="WP_301188479.1">
    <property type="nucleotide sequence ID" value="NZ_JAPDPJ010000001.1"/>
</dbReference>
<proteinExistence type="predicted"/>
<comment type="caution">
    <text evidence="1">The sequence shown here is derived from an EMBL/GenBank/DDBJ whole genome shotgun (WGS) entry which is preliminary data.</text>
</comment>
<organism evidence="1 2">
    <name type="scientific">Plebeiibacterium sediminum</name>
    <dbReference type="NCBI Taxonomy" id="2992112"/>
    <lineage>
        <taxon>Bacteria</taxon>
        <taxon>Pseudomonadati</taxon>
        <taxon>Bacteroidota</taxon>
        <taxon>Bacteroidia</taxon>
        <taxon>Marinilabiliales</taxon>
        <taxon>Marinilabiliaceae</taxon>
        <taxon>Plebeiibacterium</taxon>
    </lineage>
</organism>
<evidence type="ECO:0000313" key="1">
    <source>
        <dbReference type="EMBL" id="MCW3784908.1"/>
    </source>
</evidence>
<gene>
    <name evidence="1" type="ORF">OM075_00445</name>
</gene>
<sequence>MKLRNKMIPNRARITRVLDLKDKETEKFGVAIQKKKGGRFNSYLAENNKMYVTTNKSEVIQKVKQVNKQLQELRDKEVIS</sequence>
<evidence type="ECO:0000313" key="2">
    <source>
        <dbReference type="Proteomes" id="UP001209229"/>
    </source>
</evidence>
<dbReference type="Proteomes" id="UP001209229">
    <property type="component" value="Unassembled WGS sequence"/>
</dbReference>
<keyword evidence="2" id="KW-1185">Reference proteome</keyword>